<feature type="domain" description="SH2" evidence="17">
    <location>
        <begin position="76"/>
        <end position="170"/>
    </location>
</feature>
<dbReference type="Pfam" id="PF00017">
    <property type="entry name" value="SH2"/>
    <property type="match status" value="1"/>
</dbReference>
<keyword evidence="2" id="KW-0728">SH3 domain</keyword>
<evidence type="ECO:0000256" key="15">
    <source>
        <dbReference type="RuleBase" id="RU362096"/>
    </source>
</evidence>
<evidence type="ECO:0000256" key="3">
    <source>
        <dbReference type="ARBA" id="ARBA00022490"/>
    </source>
</evidence>
<dbReference type="SUPFAM" id="SSF50044">
    <property type="entry name" value="SH3-domain"/>
    <property type="match status" value="1"/>
</dbReference>
<evidence type="ECO:0000313" key="19">
    <source>
        <dbReference type="Ensembl" id="ENSSDUP00000001152.1"/>
    </source>
</evidence>
<keyword evidence="3" id="KW-0963">Cytoplasm</keyword>
<keyword evidence="7 15" id="KW-0418">Kinase</keyword>
<evidence type="ECO:0000256" key="16">
    <source>
        <dbReference type="SAM" id="MobiDB-lite"/>
    </source>
</evidence>
<dbReference type="InterPro" id="IPR050198">
    <property type="entry name" value="Non-receptor_tyrosine_kinases"/>
</dbReference>
<dbReference type="InterPro" id="IPR017441">
    <property type="entry name" value="Protein_kinase_ATP_BS"/>
</dbReference>
<evidence type="ECO:0000256" key="1">
    <source>
        <dbReference type="ARBA" id="ARBA00004496"/>
    </source>
</evidence>
<dbReference type="InterPro" id="IPR000719">
    <property type="entry name" value="Prot_kinase_dom"/>
</dbReference>
<dbReference type="SMART" id="SM00252">
    <property type="entry name" value="SH2"/>
    <property type="match status" value="1"/>
</dbReference>
<accession>A0A3B4T5C0</accession>
<dbReference type="Pfam" id="PF07714">
    <property type="entry name" value="PK_Tyr_Ser-Thr"/>
    <property type="match status" value="1"/>
</dbReference>
<dbReference type="Gene3D" id="3.30.505.10">
    <property type="entry name" value="SH2 domain"/>
    <property type="match status" value="1"/>
</dbReference>
<reference evidence="19" key="1">
    <citation type="submission" date="2025-08" db="UniProtKB">
        <authorList>
            <consortium name="Ensembl"/>
        </authorList>
    </citation>
    <scope>IDENTIFICATION</scope>
</reference>
<dbReference type="Gene3D" id="1.10.510.10">
    <property type="entry name" value="Transferase(Phosphotransferase) domain 1"/>
    <property type="match status" value="1"/>
</dbReference>
<dbReference type="Ensembl" id="ENSSDUT00000001200.1">
    <property type="protein sequence ID" value="ENSSDUP00000001152.1"/>
    <property type="gene ID" value="ENSSDUG00000000901.1"/>
</dbReference>
<dbReference type="GeneTree" id="ENSGT00940000160775"/>
<feature type="region of interest" description="Disordered" evidence="16">
    <location>
        <begin position="416"/>
        <end position="444"/>
    </location>
</feature>
<dbReference type="FunFam" id="1.10.510.10:FF:000376">
    <property type="entry name" value="Tyrosine-protein kinase"/>
    <property type="match status" value="1"/>
</dbReference>
<dbReference type="InterPro" id="IPR036028">
    <property type="entry name" value="SH3-like_dom_sf"/>
</dbReference>
<evidence type="ECO:0000256" key="6">
    <source>
        <dbReference type="ARBA" id="ARBA00022741"/>
    </source>
</evidence>
<feature type="binding site" evidence="14">
    <location>
        <position position="206"/>
    </location>
    <ligand>
        <name>ATP</name>
        <dbReference type="ChEBI" id="CHEBI:30616"/>
    </ligand>
</feature>
<evidence type="ECO:0000256" key="9">
    <source>
        <dbReference type="ARBA" id="ARBA00022999"/>
    </source>
</evidence>
<evidence type="ECO:0000313" key="20">
    <source>
        <dbReference type="Proteomes" id="UP000261420"/>
    </source>
</evidence>
<feature type="domain" description="Protein kinase" evidence="18">
    <location>
        <begin position="179"/>
        <end position="432"/>
    </location>
</feature>
<dbReference type="SMART" id="SM00219">
    <property type="entry name" value="TyrKc"/>
    <property type="match status" value="1"/>
</dbReference>
<evidence type="ECO:0000256" key="5">
    <source>
        <dbReference type="ARBA" id="ARBA00022707"/>
    </source>
</evidence>
<evidence type="ECO:0000256" key="4">
    <source>
        <dbReference type="ARBA" id="ARBA00022679"/>
    </source>
</evidence>
<evidence type="ECO:0000259" key="18">
    <source>
        <dbReference type="PROSITE" id="PS50011"/>
    </source>
</evidence>
<dbReference type="PRINTS" id="PR00401">
    <property type="entry name" value="SH2DOMAIN"/>
</dbReference>
<dbReference type="PROSITE" id="PS50011">
    <property type="entry name" value="PROTEIN_KINASE_DOM"/>
    <property type="match status" value="1"/>
</dbReference>
<dbReference type="SUPFAM" id="SSF56112">
    <property type="entry name" value="Protein kinase-like (PK-like)"/>
    <property type="match status" value="1"/>
</dbReference>
<dbReference type="InterPro" id="IPR020635">
    <property type="entry name" value="Tyr_kinase_cat_dom"/>
</dbReference>
<dbReference type="PANTHER" id="PTHR24418">
    <property type="entry name" value="TYROSINE-PROTEIN KINASE"/>
    <property type="match status" value="1"/>
</dbReference>
<evidence type="ECO:0000256" key="2">
    <source>
        <dbReference type="ARBA" id="ARBA00022443"/>
    </source>
</evidence>
<dbReference type="Gene3D" id="2.30.30.40">
    <property type="entry name" value="SH3 Domains"/>
    <property type="match status" value="1"/>
</dbReference>
<comment type="catalytic activity">
    <reaction evidence="12 15">
        <text>L-tyrosyl-[protein] + ATP = O-phospho-L-tyrosyl-[protein] + ADP + H(+)</text>
        <dbReference type="Rhea" id="RHEA:10596"/>
        <dbReference type="Rhea" id="RHEA-COMP:10136"/>
        <dbReference type="Rhea" id="RHEA-COMP:20101"/>
        <dbReference type="ChEBI" id="CHEBI:15378"/>
        <dbReference type="ChEBI" id="CHEBI:30616"/>
        <dbReference type="ChEBI" id="CHEBI:46858"/>
        <dbReference type="ChEBI" id="CHEBI:61978"/>
        <dbReference type="ChEBI" id="CHEBI:456216"/>
        <dbReference type="EC" id="2.7.10.2"/>
    </reaction>
</comment>
<dbReference type="PROSITE" id="PS50001">
    <property type="entry name" value="SH2"/>
    <property type="match status" value="1"/>
</dbReference>
<keyword evidence="4 15" id="KW-0808">Transferase</keyword>
<dbReference type="Proteomes" id="UP000261420">
    <property type="component" value="Unplaced"/>
</dbReference>
<proteinExistence type="inferred from homology"/>
<dbReference type="GO" id="GO:0005737">
    <property type="term" value="C:cytoplasm"/>
    <property type="evidence" value="ECO:0007669"/>
    <property type="project" value="UniProtKB-SubCell"/>
</dbReference>
<dbReference type="PROSITE" id="PS00109">
    <property type="entry name" value="PROTEIN_KINASE_TYR"/>
    <property type="match status" value="1"/>
</dbReference>
<evidence type="ECO:0000256" key="14">
    <source>
        <dbReference type="PROSITE-ProRule" id="PRU10141"/>
    </source>
</evidence>
<keyword evidence="11" id="KW-0449">Lipoprotein</keyword>
<protein>
    <recommendedName>
        <fullName evidence="15">Tyrosine-protein kinase</fullName>
        <ecNumber evidence="15">2.7.10.2</ecNumber>
    </recommendedName>
</protein>
<organism evidence="19 20">
    <name type="scientific">Seriola dumerili</name>
    <name type="common">Greater amberjack</name>
    <name type="synonym">Caranx dumerili</name>
    <dbReference type="NCBI Taxonomy" id="41447"/>
    <lineage>
        <taxon>Eukaryota</taxon>
        <taxon>Metazoa</taxon>
        <taxon>Chordata</taxon>
        <taxon>Craniata</taxon>
        <taxon>Vertebrata</taxon>
        <taxon>Euteleostomi</taxon>
        <taxon>Actinopterygii</taxon>
        <taxon>Neopterygii</taxon>
        <taxon>Teleostei</taxon>
        <taxon>Neoteleostei</taxon>
        <taxon>Acanthomorphata</taxon>
        <taxon>Carangaria</taxon>
        <taxon>Carangiformes</taxon>
        <taxon>Carangidae</taxon>
        <taxon>Seriola</taxon>
    </lineage>
</organism>
<evidence type="ECO:0000256" key="10">
    <source>
        <dbReference type="ARBA" id="ARBA00023137"/>
    </source>
</evidence>
<dbReference type="InterPro" id="IPR008266">
    <property type="entry name" value="Tyr_kinase_AS"/>
</dbReference>
<dbReference type="GO" id="GO:0005524">
    <property type="term" value="F:ATP binding"/>
    <property type="evidence" value="ECO:0007669"/>
    <property type="project" value="UniProtKB-UniRule"/>
</dbReference>
<keyword evidence="5" id="KW-0519">Myristate</keyword>
<dbReference type="AlphaFoldDB" id="A0A3B4T5C0"/>
<evidence type="ECO:0000256" key="8">
    <source>
        <dbReference type="ARBA" id="ARBA00022840"/>
    </source>
</evidence>
<dbReference type="FunFam" id="3.30.505.10:FF:000023">
    <property type="entry name" value="Tyrosine-protein kinase"/>
    <property type="match status" value="1"/>
</dbReference>
<keyword evidence="9 13" id="KW-0727">SH2 domain</keyword>
<dbReference type="InterPro" id="IPR001245">
    <property type="entry name" value="Ser-Thr/Tyr_kinase_cat_dom"/>
</dbReference>
<dbReference type="GO" id="GO:0004715">
    <property type="term" value="F:non-membrane spanning protein tyrosine kinase activity"/>
    <property type="evidence" value="ECO:0007669"/>
    <property type="project" value="UniProtKB-EC"/>
</dbReference>
<keyword evidence="6 14" id="KW-0547">Nucleotide-binding</keyword>
<reference evidence="19" key="2">
    <citation type="submission" date="2025-09" db="UniProtKB">
        <authorList>
            <consortium name="Ensembl"/>
        </authorList>
    </citation>
    <scope>IDENTIFICATION</scope>
</reference>
<dbReference type="PROSITE" id="PS00107">
    <property type="entry name" value="PROTEIN_KINASE_ATP"/>
    <property type="match status" value="1"/>
</dbReference>
<dbReference type="Gene3D" id="3.30.200.20">
    <property type="entry name" value="Phosphorylase Kinase, domain 1"/>
    <property type="match status" value="1"/>
</dbReference>
<keyword evidence="10 15" id="KW-0829">Tyrosine-protein kinase</keyword>
<keyword evidence="20" id="KW-1185">Reference proteome</keyword>
<comment type="similarity">
    <text evidence="15">Belongs to the protein kinase superfamily. Tyr protein kinase family.</text>
</comment>
<evidence type="ECO:0000256" key="12">
    <source>
        <dbReference type="ARBA" id="ARBA00051245"/>
    </source>
</evidence>
<evidence type="ECO:0000259" key="17">
    <source>
        <dbReference type="PROSITE" id="PS50001"/>
    </source>
</evidence>
<comment type="subcellular location">
    <subcellularLocation>
        <location evidence="1">Cytoplasm</location>
    </subcellularLocation>
</comment>
<dbReference type="InterPro" id="IPR036860">
    <property type="entry name" value="SH2_dom_sf"/>
</dbReference>
<name>A0A3B4T5C0_SERDU</name>
<dbReference type="InterPro" id="IPR000980">
    <property type="entry name" value="SH2"/>
</dbReference>
<evidence type="ECO:0000256" key="13">
    <source>
        <dbReference type="PROSITE-ProRule" id="PRU00191"/>
    </source>
</evidence>
<sequence>MNWAAGTQCVAKGDHRKPKPGELAYHKGDILTIPCYLFSRREARHNTTGEEGLISSTNVREREALRVDPSLSLMPWFHGKISGPEAVGKLQPAEDGLFLVRESIRHPGDYVLCISVSGDVIHYRVIFQDNKLTIDHTQYFYNLIDMIEHKSKLKVCGSFTVLFMSLSSPAGWLLDITKLTLGENIGEGEFGAVYEGEYMGQRVAVKTIKCDVTAQAFLQETAVMTKLQHKNLVRLLGVILHKGLHIVTELMIKGNLVNFLRTRGRSVVSSVQLLRFALDVCEGMEYLESKKLVHRDLAARNILVSDDSVAKVSDFGLTKMDTKVSDNVKLPIKWTAPEALRKEKFSTKSDVWSYGVLLWEIFSYGRLPYPKMSLKEVKERVEGGYRMEAPEDCPPGVYSLMTMCWEQEPRKRPAFHKLREKLEREMGEHSSSPGSERSLPAKMP</sequence>
<evidence type="ECO:0000256" key="11">
    <source>
        <dbReference type="ARBA" id="ARBA00023288"/>
    </source>
</evidence>
<dbReference type="InterPro" id="IPR011009">
    <property type="entry name" value="Kinase-like_dom_sf"/>
</dbReference>
<dbReference type="FunFam" id="3.30.200.20:FF:000053">
    <property type="entry name" value="Tyrosine-protein kinase"/>
    <property type="match status" value="1"/>
</dbReference>
<dbReference type="SUPFAM" id="SSF55550">
    <property type="entry name" value="SH2 domain"/>
    <property type="match status" value="1"/>
</dbReference>
<dbReference type="EC" id="2.7.10.2" evidence="15"/>
<evidence type="ECO:0000256" key="7">
    <source>
        <dbReference type="ARBA" id="ARBA00022777"/>
    </source>
</evidence>
<dbReference type="PRINTS" id="PR00109">
    <property type="entry name" value="TYRKINASE"/>
</dbReference>
<keyword evidence="8 14" id="KW-0067">ATP-binding</keyword>